<sequence length="248" mass="25151">MFQSLVADPDVEKVWLDGLRKPSLDRSTAQIGAPAAWQAGHTGAGVKVAVLDTGVDGAHRDLTAPGVDIVAAKSGSGVLGTPVDEGHVAMSGTSMAAPHVAGAAALLKQQHPGWSGQRIKAALMASTDPNPALTPYRQGTGRLDLAVETTAPAGMFAVSPAQLAIPAGGAATATVTGDSRVGAVDDSFGAPHTEGTISIMGMSNSTHHHLALSGATTVALPPATTWWARRSTAPAGPSRPRWSGPTWR</sequence>
<keyword evidence="4" id="KW-0720">Serine protease</keyword>
<evidence type="ECO:0000256" key="2">
    <source>
        <dbReference type="ARBA" id="ARBA00022670"/>
    </source>
</evidence>
<dbReference type="PROSITE" id="PS00138">
    <property type="entry name" value="SUBTILASE_SER"/>
    <property type="match status" value="1"/>
</dbReference>
<dbReference type="Pfam" id="PF00082">
    <property type="entry name" value="Peptidase_S8"/>
    <property type="match status" value="1"/>
</dbReference>
<dbReference type="Proteomes" id="UP000677152">
    <property type="component" value="Chromosome"/>
</dbReference>
<dbReference type="PANTHER" id="PTHR43806">
    <property type="entry name" value="PEPTIDASE S8"/>
    <property type="match status" value="1"/>
</dbReference>
<dbReference type="PANTHER" id="PTHR43806:SF11">
    <property type="entry name" value="CEREVISIN-RELATED"/>
    <property type="match status" value="1"/>
</dbReference>
<evidence type="ECO:0000256" key="4">
    <source>
        <dbReference type="ARBA" id="ARBA00022825"/>
    </source>
</evidence>
<dbReference type="InterPro" id="IPR000209">
    <property type="entry name" value="Peptidase_S8/S53_dom"/>
</dbReference>
<dbReference type="PROSITE" id="PS00136">
    <property type="entry name" value="SUBTILASE_ASP"/>
    <property type="match status" value="1"/>
</dbReference>
<dbReference type="PROSITE" id="PS51892">
    <property type="entry name" value="SUBTILASE"/>
    <property type="match status" value="1"/>
</dbReference>
<protein>
    <submittedName>
        <fullName evidence="8">S8 family serine peptidase</fullName>
    </submittedName>
</protein>
<comment type="caution">
    <text evidence="5">Lacks conserved residue(s) required for the propagation of feature annotation.</text>
</comment>
<accession>A0AA45L295</accession>
<dbReference type="SUPFAM" id="SSF52743">
    <property type="entry name" value="Subtilisin-like"/>
    <property type="match status" value="2"/>
</dbReference>
<comment type="similarity">
    <text evidence="1 5">Belongs to the peptidase S8 family.</text>
</comment>
<evidence type="ECO:0000313" key="9">
    <source>
        <dbReference type="Proteomes" id="UP000677152"/>
    </source>
</evidence>
<dbReference type="AlphaFoldDB" id="A0AA45L295"/>
<gene>
    <name evidence="8" type="ORF">KCV87_19910</name>
</gene>
<evidence type="ECO:0000313" key="8">
    <source>
        <dbReference type="EMBL" id="QUF01808.1"/>
    </source>
</evidence>
<proteinExistence type="inferred from homology"/>
<keyword evidence="2" id="KW-0645">Protease</keyword>
<dbReference type="EMBL" id="CP073249">
    <property type="protein sequence ID" value="QUF01808.1"/>
    <property type="molecule type" value="Genomic_DNA"/>
</dbReference>
<evidence type="ECO:0000256" key="5">
    <source>
        <dbReference type="PROSITE-ProRule" id="PRU01240"/>
    </source>
</evidence>
<feature type="domain" description="Peptidase S8/S53" evidence="7">
    <location>
        <begin position="61"/>
        <end position="141"/>
    </location>
</feature>
<dbReference type="InterPro" id="IPR023828">
    <property type="entry name" value="Peptidase_S8_Ser-AS"/>
</dbReference>
<dbReference type="InterPro" id="IPR036852">
    <property type="entry name" value="Peptidase_S8/S53_dom_sf"/>
</dbReference>
<evidence type="ECO:0000256" key="1">
    <source>
        <dbReference type="ARBA" id="ARBA00011073"/>
    </source>
</evidence>
<evidence type="ECO:0000256" key="3">
    <source>
        <dbReference type="ARBA" id="ARBA00022801"/>
    </source>
</evidence>
<name>A0AA45L295_9PSEU</name>
<reference evidence="8" key="1">
    <citation type="submission" date="2021-04" db="EMBL/GenBank/DDBJ databases">
        <title>Genomic sequence of Actinosynnema pretiosum subsp. pretiosum ATCC 31280 (C-14919).</title>
        <authorList>
            <person name="Bai L."/>
            <person name="Wang X."/>
            <person name="Xiao Y."/>
        </authorList>
    </citation>
    <scope>NUCLEOTIDE SEQUENCE</scope>
    <source>
        <strain evidence="8">ATCC 31280</strain>
    </source>
</reference>
<dbReference type="GO" id="GO:0004252">
    <property type="term" value="F:serine-type endopeptidase activity"/>
    <property type="evidence" value="ECO:0007669"/>
    <property type="project" value="InterPro"/>
</dbReference>
<dbReference type="Gene3D" id="3.40.50.200">
    <property type="entry name" value="Peptidase S8/S53 domain"/>
    <property type="match status" value="2"/>
</dbReference>
<keyword evidence="3" id="KW-0378">Hydrolase</keyword>
<dbReference type="InterPro" id="IPR023827">
    <property type="entry name" value="Peptidase_S8_Asp-AS"/>
</dbReference>
<organism evidence="8 9">
    <name type="scientific">Actinosynnema pretiosum subsp. pretiosum</name>
    <dbReference type="NCBI Taxonomy" id="103721"/>
    <lineage>
        <taxon>Bacteria</taxon>
        <taxon>Bacillati</taxon>
        <taxon>Actinomycetota</taxon>
        <taxon>Actinomycetes</taxon>
        <taxon>Pseudonocardiales</taxon>
        <taxon>Pseudonocardiaceae</taxon>
        <taxon>Actinosynnema</taxon>
    </lineage>
</organism>
<feature type="region of interest" description="Disordered" evidence="6">
    <location>
        <begin position="229"/>
        <end position="248"/>
    </location>
</feature>
<dbReference type="GO" id="GO:0006508">
    <property type="term" value="P:proteolysis"/>
    <property type="evidence" value="ECO:0007669"/>
    <property type="project" value="UniProtKB-KW"/>
</dbReference>
<dbReference type="InterPro" id="IPR050131">
    <property type="entry name" value="Peptidase_S8_subtilisin-like"/>
</dbReference>
<evidence type="ECO:0000256" key="6">
    <source>
        <dbReference type="SAM" id="MobiDB-lite"/>
    </source>
</evidence>
<evidence type="ECO:0000259" key="7">
    <source>
        <dbReference type="Pfam" id="PF00082"/>
    </source>
</evidence>